<name>A0A9X0WJW5_9GAMM</name>
<gene>
    <name evidence="1" type="ORF">CKO25_14955</name>
</gene>
<dbReference type="CDD" id="cd06355">
    <property type="entry name" value="PBP1_FmdD-like"/>
    <property type="match status" value="1"/>
</dbReference>
<organism evidence="1 2">
    <name type="scientific">Thiocapsa imhoffii</name>
    <dbReference type="NCBI Taxonomy" id="382777"/>
    <lineage>
        <taxon>Bacteria</taxon>
        <taxon>Pseudomonadati</taxon>
        <taxon>Pseudomonadota</taxon>
        <taxon>Gammaproteobacteria</taxon>
        <taxon>Chromatiales</taxon>
        <taxon>Chromatiaceae</taxon>
        <taxon>Thiocapsa</taxon>
    </lineage>
</organism>
<accession>A0A9X0WJW5</accession>
<dbReference type="EMBL" id="NRSD01000017">
    <property type="protein sequence ID" value="MBK1645923.1"/>
    <property type="molecule type" value="Genomic_DNA"/>
</dbReference>
<dbReference type="AlphaFoldDB" id="A0A9X0WJW5"/>
<dbReference type="InterPro" id="IPR028082">
    <property type="entry name" value="Peripla_BP_I"/>
</dbReference>
<comment type="caution">
    <text evidence="1">The sequence shown here is derived from an EMBL/GenBank/DDBJ whole genome shotgun (WGS) entry which is preliminary data.</text>
</comment>
<proteinExistence type="predicted"/>
<dbReference type="PANTHER" id="PTHR47628">
    <property type="match status" value="1"/>
</dbReference>
<reference evidence="1 2" key="1">
    <citation type="journal article" date="2020" name="Microorganisms">
        <title>Osmotic Adaptation and Compatible Solute Biosynthesis of Phototrophic Bacteria as Revealed from Genome Analyses.</title>
        <authorList>
            <person name="Imhoff J.F."/>
            <person name="Rahn T."/>
            <person name="Kunzel S."/>
            <person name="Keller A."/>
            <person name="Neulinger S.C."/>
        </authorList>
    </citation>
    <scope>NUCLEOTIDE SEQUENCE [LARGE SCALE GENOMIC DNA]</scope>
    <source>
        <strain evidence="1 2">DSM 21303</strain>
    </source>
</reference>
<dbReference type="Gene3D" id="3.40.50.2300">
    <property type="match status" value="2"/>
</dbReference>
<sequence length="422" mass="45895">MARTFRFGLLLLALIGVGFASLSLLGPRAPVTPAPIRIGVVHALSGAMAESERGLVDALRLAIDELNSAGGLLGRPLELILIDSRSDWTLAAAAAERLITEEKVSALFACWTSSCRRALKPVVEAHQHLMFYPLQYEGLEQSPRILYLGAAPNQQIIPGARWALDRFGTRVYLVGSDYIFPRLANQFIRDLTNMVDGTVVAEHYVSMNEGDFSAIMTDLGEQMPDVVFNTLNGIANRSFFDALSQAGLTQIPVVSFSVAEPELRAMKHLPPHPLHFAVWGYFQSLPSEANRAFVAAFQQRYGPDRTTSDPLVASYQGVKLWAAAVAEAGTDNPRQINRTITRMSVAGPSGILVLDAGTRHAWRRVYVGQARADGQFDAAELSAGLVRPLPFPPLRSRDEWLALVATVAATMHNAAITANPTP</sequence>
<protein>
    <submittedName>
        <fullName evidence="1">Urea ABC transporter substrate-binding protein</fullName>
    </submittedName>
</protein>
<evidence type="ECO:0000313" key="2">
    <source>
        <dbReference type="Proteomes" id="UP001138802"/>
    </source>
</evidence>
<dbReference type="PANTHER" id="PTHR47628:SF1">
    <property type="entry name" value="ALIPHATIC AMIDASE EXPRESSION-REGULATING PROTEIN"/>
    <property type="match status" value="1"/>
</dbReference>
<dbReference type="InterPro" id="IPR017777">
    <property type="entry name" value="ABC_urea-bd_UrtA"/>
</dbReference>
<dbReference type="Pfam" id="PF13433">
    <property type="entry name" value="Peripla_BP_5"/>
    <property type="match status" value="1"/>
</dbReference>
<dbReference type="Proteomes" id="UP001138802">
    <property type="component" value="Unassembled WGS sequence"/>
</dbReference>
<keyword evidence="2" id="KW-1185">Reference proteome</keyword>
<evidence type="ECO:0000313" key="1">
    <source>
        <dbReference type="EMBL" id="MBK1645923.1"/>
    </source>
</evidence>
<dbReference type="SUPFAM" id="SSF53822">
    <property type="entry name" value="Periplasmic binding protein-like I"/>
    <property type="match status" value="1"/>
</dbReference>